<dbReference type="AlphaFoldDB" id="A0A0U5B6X9"/>
<dbReference type="KEGG" id="asoc:CB4_01572"/>
<gene>
    <name evidence="1" type="ORF">CB4_01572</name>
</gene>
<reference evidence="1 2" key="1">
    <citation type="submission" date="2015-12" db="EMBL/GenBank/DDBJ databases">
        <title>Genome sequence of Aneurinibacillus soli.</title>
        <authorList>
            <person name="Lee J.S."/>
            <person name="Lee K.C."/>
            <person name="Kim K.K."/>
            <person name="Lee B.W."/>
        </authorList>
    </citation>
    <scope>NUCLEOTIDE SEQUENCE [LARGE SCALE GENOMIC DNA]</scope>
    <source>
        <strain evidence="1 2">CB4</strain>
    </source>
</reference>
<dbReference type="PROSITE" id="PS51257">
    <property type="entry name" value="PROKAR_LIPOPROTEIN"/>
    <property type="match status" value="1"/>
</dbReference>
<keyword evidence="2" id="KW-1185">Reference proteome</keyword>
<dbReference type="EMBL" id="AP017312">
    <property type="protein sequence ID" value="BAU27398.1"/>
    <property type="molecule type" value="Genomic_DNA"/>
</dbReference>
<accession>A0A0U5B6X9</accession>
<evidence type="ECO:0000313" key="1">
    <source>
        <dbReference type="EMBL" id="BAU27398.1"/>
    </source>
</evidence>
<name>A0A0U5B6X9_9BACL</name>
<proteinExistence type="predicted"/>
<sequence>MSWPFIRGYTTVALLLFLSACGDETPSSSVNIQQEHKNTNDTGYRKPAAADIQASPAFNEVPIEQLDQNITQHAFKKLHNALPDTKNYKIAAVWRGQTKPNDSWSIALFKDINNPKSNRAIIDIDATTGKITSITGISYPVPSFASEEARTKYITDILGNLVDNISDYELQSTNGPFVFKNRKHPEQKMIVGNAPFLDYIHLE</sequence>
<organism evidence="1 2">
    <name type="scientific">Aneurinibacillus soli</name>
    <dbReference type="NCBI Taxonomy" id="1500254"/>
    <lineage>
        <taxon>Bacteria</taxon>
        <taxon>Bacillati</taxon>
        <taxon>Bacillota</taxon>
        <taxon>Bacilli</taxon>
        <taxon>Bacillales</taxon>
        <taxon>Paenibacillaceae</taxon>
        <taxon>Aneurinibacillus group</taxon>
        <taxon>Aneurinibacillus</taxon>
    </lineage>
</organism>
<dbReference type="RefSeq" id="WP_096464705.1">
    <property type="nucleotide sequence ID" value="NZ_AP017312.1"/>
</dbReference>
<protein>
    <submittedName>
        <fullName evidence="1">Uncharacterized protein</fullName>
    </submittedName>
</protein>
<evidence type="ECO:0000313" key="2">
    <source>
        <dbReference type="Proteomes" id="UP000217696"/>
    </source>
</evidence>
<dbReference type="Proteomes" id="UP000217696">
    <property type="component" value="Chromosome"/>
</dbReference>